<evidence type="ECO:0000313" key="3">
    <source>
        <dbReference type="EMBL" id="SOE18174.1"/>
    </source>
</evidence>
<keyword evidence="3" id="KW-0969">Cilium</keyword>
<dbReference type="AlphaFoldDB" id="A0A286IFV6"/>
<gene>
    <name evidence="3" type="ORF">SAMN05877838_3092</name>
</gene>
<sequence length="175" mass="19138">MIGKDRQHSRLWSRGAGAAAVLMLGMIAPGAHAQQAPPPSLEDEIRAFCGNIADAARDQRYLLQKKELEELQAEVDERMRQLEEGSAKYQEWLKKREDFMQVADTQLVEIYKNMAPDSAAAQLEIVKPGIAAAIVMKLSPRLASSILNEMDTKKAAALTTIIAAAAAPEQPKDPS</sequence>
<reference evidence="4" key="1">
    <citation type="submission" date="2017-08" db="EMBL/GenBank/DDBJ databases">
        <authorList>
            <person name="Varghese N."/>
            <person name="Submissions S."/>
        </authorList>
    </citation>
    <scope>NUCLEOTIDE SEQUENCE [LARGE SCALE GENOMIC DNA]</scope>
    <source>
        <strain evidence="4">KCTC 23107</strain>
    </source>
</reference>
<keyword evidence="4" id="KW-1185">Reference proteome</keyword>
<protein>
    <submittedName>
        <fullName evidence="3">Flagellar motility protein MotE (MotC chaperone)</fullName>
    </submittedName>
</protein>
<evidence type="ECO:0000256" key="2">
    <source>
        <dbReference type="SAM" id="SignalP"/>
    </source>
</evidence>
<dbReference type="SUPFAM" id="SSF158791">
    <property type="entry name" value="MgtE N-terminal domain-like"/>
    <property type="match status" value="1"/>
</dbReference>
<evidence type="ECO:0000313" key="4">
    <source>
        <dbReference type="Proteomes" id="UP000219465"/>
    </source>
</evidence>
<keyword evidence="3" id="KW-0966">Cell projection</keyword>
<feature type="chain" id="PRO_5012515907" evidence="2">
    <location>
        <begin position="34"/>
        <end position="175"/>
    </location>
</feature>
<keyword evidence="1" id="KW-0175">Coiled coil</keyword>
<organism evidence="3 4">
    <name type="scientific">Hoeflea halophila</name>
    <dbReference type="NCBI Taxonomy" id="714899"/>
    <lineage>
        <taxon>Bacteria</taxon>
        <taxon>Pseudomonadati</taxon>
        <taxon>Pseudomonadota</taxon>
        <taxon>Alphaproteobacteria</taxon>
        <taxon>Hyphomicrobiales</taxon>
        <taxon>Rhizobiaceae</taxon>
        <taxon>Hoeflea</taxon>
    </lineage>
</organism>
<keyword evidence="3" id="KW-0282">Flagellum</keyword>
<evidence type="ECO:0000256" key="1">
    <source>
        <dbReference type="SAM" id="Coils"/>
    </source>
</evidence>
<dbReference type="EMBL" id="OCPC01000004">
    <property type="protein sequence ID" value="SOE18174.1"/>
    <property type="molecule type" value="Genomic_DNA"/>
</dbReference>
<keyword evidence="2" id="KW-0732">Signal</keyword>
<accession>A0A286IFV6</accession>
<dbReference type="OrthoDB" id="9810610at2"/>
<dbReference type="Proteomes" id="UP000219465">
    <property type="component" value="Unassembled WGS sequence"/>
</dbReference>
<dbReference type="RefSeq" id="WP_097108627.1">
    <property type="nucleotide sequence ID" value="NZ_OCPC01000004.1"/>
</dbReference>
<feature type="coiled-coil region" evidence="1">
    <location>
        <begin position="61"/>
        <end position="88"/>
    </location>
</feature>
<name>A0A286IFV6_9HYPH</name>
<feature type="signal peptide" evidence="2">
    <location>
        <begin position="1"/>
        <end position="33"/>
    </location>
</feature>
<proteinExistence type="predicted"/>